<evidence type="ECO:0000256" key="1">
    <source>
        <dbReference type="PIRSR" id="PIRSR007531-1"/>
    </source>
</evidence>
<dbReference type="AlphaFoldDB" id="A0A852ZKZ0"/>
<keyword evidence="3" id="KW-0808">Transferase</keyword>
<keyword evidence="4" id="KW-1185">Reference proteome</keyword>
<dbReference type="Pfam" id="PF07931">
    <property type="entry name" value="CPT"/>
    <property type="match status" value="1"/>
</dbReference>
<proteinExistence type="predicted"/>
<feature type="active site" evidence="1">
    <location>
        <position position="51"/>
    </location>
</feature>
<dbReference type="GO" id="GO:0016740">
    <property type="term" value="F:transferase activity"/>
    <property type="evidence" value="ECO:0007669"/>
    <property type="project" value="UniProtKB-KW"/>
</dbReference>
<evidence type="ECO:0000313" key="3">
    <source>
        <dbReference type="EMBL" id="NYH92883.1"/>
    </source>
</evidence>
<dbReference type="InterPro" id="IPR012853">
    <property type="entry name" value="CPT"/>
</dbReference>
<evidence type="ECO:0000256" key="2">
    <source>
        <dbReference type="PIRSR" id="PIRSR007531-2"/>
    </source>
</evidence>
<comment type="caution">
    <text evidence="3">The sequence shown here is derived from an EMBL/GenBank/DDBJ whole genome shotgun (WGS) entry which is preliminary data.</text>
</comment>
<evidence type="ECO:0000313" key="4">
    <source>
        <dbReference type="Proteomes" id="UP000579605"/>
    </source>
</evidence>
<dbReference type="EMBL" id="JACBZH010000001">
    <property type="protein sequence ID" value="NYH92883.1"/>
    <property type="molecule type" value="Genomic_DNA"/>
</dbReference>
<dbReference type="PIRSF" id="PIRSF007531">
    <property type="entry name" value="CPT"/>
    <property type="match status" value="1"/>
</dbReference>
<dbReference type="EC" id="2.7.1.-" evidence="3"/>
<organism evidence="3 4">
    <name type="scientific">Actinopolymorpha rutila</name>
    <dbReference type="NCBI Taxonomy" id="446787"/>
    <lineage>
        <taxon>Bacteria</taxon>
        <taxon>Bacillati</taxon>
        <taxon>Actinomycetota</taxon>
        <taxon>Actinomycetes</taxon>
        <taxon>Propionibacteriales</taxon>
        <taxon>Actinopolymorphaceae</taxon>
        <taxon>Actinopolymorpha</taxon>
    </lineage>
</organism>
<protein>
    <submittedName>
        <fullName evidence="3">Chloramphenicol 3-O phosphotransferase</fullName>
        <ecNumber evidence="3">2.7.1.-</ecNumber>
    </submittedName>
</protein>
<gene>
    <name evidence="3" type="ORF">F4554_005521</name>
</gene>
<feature type="binding site" evidence="2">
    <location>
        <begin position="24"/>
        <end position="31"/>
    </location>
    <ligand>
        <name>ATP</name>
        <dbReference type="ChEBI" id="CHEBI:30616"/>
    </ligand>
</feature>
<dbReference type="GO" id="GO:0005524">
    <property type="term" value="F:ATP binding"/>
    <property type="evidence" value="ECO:0007669"/>
    <property type="project" value="InterPro"/>
</dbReference>
<dbReference type="Gene3D" id="3.40.50.300">
    <property type="entry name" value="P-loop containing nucleotide triphosphate hydrolases"/>
    <property type="match status" value="1"/>
</dbReference>
<dbReference type="InterPro" id="IPR027417">
    <property type="entry name" value="P-loop_NTPase"/>
</dbReference>
<dbReference type="Proteomes" id="UP000579605">
    <property type="component" value="Unassembled WGS sequence"/>
</dbReference>
<dbReference type="RefSeq" id="WP_179790294.1">
    <property type="nucleotide sequence ID" value="NZ_JACBZH010000001.1"/>
</dbReference>
<accession>A0A852ZKZ0</accession>
<name>A0A852ZKZ0_9ACTN</name>
<reference evidence="3 4" key="1">
    <citation type="submission" date="2020-07" db="EMBL/GenBank/DDBJ databases">
        <title>Sequencing the genomes of 1000 actinobacteria strains.</title>
        <authorList>
            <person name="Klenk H.-P."/>
        </authorList>
    </citation>
    <scope>NUCLEOTIDE SEQUENCE [LARGE SCALE GENOMIC DNA]</scope>
    <source>
        <strain evidence="3 4">DSM 18448</strain>
    </source>
</reference>
<dbReference type="SUPFAM" id="SSF52540">
    <property type="entry name" value="P-loop containing nucleoside triphosphate hydrolases"/>
    <property type="match status" value="1"/>
</dbReference>
<sequence>MPFMSSNCGQPEPDVRGRVIVLNGIPCSGKSTLARAFQADLDEPWLGIDLDMFTPRLPPRRTWTEQRALRRIVAGGNAAVAAVAEAGNNIVIELVARKDPGASMTLVDLFERLAALDVLVVCLRCSIESAESREASRPDDMRGLVQRDYGNVEEDSFDAVVDTDTLTIPEQVALLRRALVVGSTGAFDRLHARLRHYAQAMDWRAFEAD</sequence>